<evidence type="ECO:0008006" key="4">
    <source>
        <dbReference type="Google" id="ProtNLM"/>
    </source>
</evidence>
<accession>A0A0P8BRP9</accession>
<protein>
    <recommendedName>
        <fullName evidence="4">Lipoprotein</fullName>
    </recommendedName>
</protein>
<dbReference type="Proteomes" id="UP000050421">
    <property type="component" value="Unassembled WGS sequence"/>
</dbReference>
<name>A0A0P8BRP9_9BACT</name>
<dbReference type="PROSITE" id="PS51257">
    <property type="entry name" value="PROKAR_LIPOPROTEIN"/>
    <property type="match status" value="1"/>
</dbReference>
<dbReference type="OrthoDB" id="827074at2"/>
<organism evidence="2 3">
    <name type="scientific">Algoriphagus marincola HL-49</name>
    <dbReference type="NCBI Taxonomy" id="1305737"/>
    <lineage>
        <taxon>Bacteria</taxon>
        <taxon>Pseudomonadati</taxon>
        <taxon>Bacteroidota</taxon>
        <taxon>Cytophagia</taxon>
        <taxon>Cytophagales</taxon>
        <taxon>Cyclobacteriaceae</taxon>
        <taxon>Algoriphagus</taxon>
    </lineage>
</organism>
<evidence type="ECO:0000256" key="1">
    <source>
        <dbReference type="SAM" id="SignalP"/>
    </source>
</evidence>
<dbReference type="AlphaFoldDB" id="A0A0P8BRP9"/>
<keyword evidence="1" id="KW-0732">Signal</keyword>
<reference evidence="2 3" key="1">
    <citation type="submission" date="2015-09" db="EMBL/GenBank/DDBJ databases">
        <title>Identification and resolution of microdiversity through metagenomic sequencing of parallel consortia.</title>
        <authorList>
            <person name="Nelson W.C."/>
            <person name="Romine M.F."/>
            <person name="Lindemann S.R."/>
        </authorList>
    </citation>
    <scope>NUCLEOTIDE SEQUENCE [LARGE SCALE GENOMIC DNA]</scope>
    <source>
        <strain evidence="2">HL-49</strain>
    </source>
</reference>
<proteinExistence type="predicted"/>
<feature type="chain" id="PRO_5006148546" description="Lipoprotein" evidence="1">
    <location>
        <begin position="23"/>
        <end position="193"/>
    </location>
</feature>
<evidence type="ECO:0000313" key="2">
    <source>
        <dbReference type="EMBL" id="KPQ12287.1"/>
    </source>
</evidence>
<evidence type="ECO:0000313" key="3">
    <source>
        <dbReference type="Proteomes" id="UP000050421"/>
    </source>
</evidence>
<comment type="caution">
    <text evidence="2">The sequence shown here is derived from an EMBL/GenBank/DDBJ whole genome shotgun (WGS) entry which is preliminary data.</text>
</comment>
<dbReference type="PATRIC" id="fig|1305737.6.peg.3716"/>
<gene>
    <name evidence="2" type="ORF">HLUCCX10_14845</name>
</gene>
<dbReference type="EMBL" id="LJXT01000115">
    <property type="protein sequence ID" value="KPQ12287.1"/>
    <property type="molecule type" value="Genomic_DNA"/>
</dbReference>
<feature type="signal peptide" evidence="1">
    <location>
        <begin position="1"/>
        <end position="22"/>
    </location>
</feature>
<sequence length="193" mass="21470">MKQKKILLLVSLVVFMTTFSSCEFNEDSSVQSKTDLDLSKLDLSGLQMDFTRVIDLNKYSLEDIAKELQATLKEVDYEKMAQRMGLAENMEAYLEINLLVNEKKQTATFIATEQSREKPKPNNRVLQTDDEKCGGENGDGWSVLDNCFSPDCVAEAILAGADQLGEPGNGECLDFRVVGLLVGIRVCGRKIEC</sequence>